<feature type="region of interest" description="Disordered" evidence="1">
    <location>
        <begin position="105"/>
        <end position="125"/>
    </location>
</feature>
<dbReference type="RefSeq" id="WP_129086909.1">
    <property type="nucleotide sequence ID" value="NZ_CP053836.1"/>
</dbReference>
<comment type="caution">
    <text evidence="3">The sequence shown here is derived from an EMBL/GenBank/DDBJ whole genome shotgun (WGS) entry which is preliminary data.</text>
</comment>
<accession>A0A4Q1APE2</accession>
<dbReference type="Proteomes" id="UP000289758">
    <property type="component" value="Unassembled WGS sequence"/>
</dbReference>
<sequence length="165" mass="18083">MNRLIKVAIVALFPIYLYSHSLVLNLMDNEDGTITASGMFNTGESAAGAMVRILAIESQEILYEKRLPESSELTIPIPNIAYTVLLDGGPGHAVSKPGIEPQGGFVKEEMPKEGKNKKEQPSRTNMQISSSNAVTYSIIVAFLLLFATIFISIKNTNKLLQELKK</sequence>
<gene>
    <name evidence="3" type="ORF">CRV07_06360</name>
</gene>
<proteinExistence type="predicted"/>
<evidence type="ECO:0000313" key="3">
    <source>
        <dbReference type="EMBL" id="RXK06317.1"/>
    </source>
</evidence>
<dbReference type="OrthoDB" id="5347922at2"/>
<evidence type="ECO:0000313" key="4">
    <source>
        <dbReference type="Proteomes" id="UP000289758"/>
    </source>
</evidence>
<feature type="compositionally biased region" description="Basic and acidic residues" evidence="1">
    <location>
        <begin position="106"/>
        <end position="121"/>
    </location>
</feature>
<evidence type="ECO:0000256" key="2">
    <source>
        <dbReference type="SAM" id="Phobius"/>
    </source>
</evidence>
<reference evidence="3 4" key="1">
    <citation type="submission" date="2017-10" db="EMBL/GenBank/DDBJ databases">
        <title>Genomics of the genus Arcobacter.</title>
        <authorList>
            <person name="Perez-Cataluna A."/>
            <person name="Figueras M.J."/>
        </authorList>
    </citation>
    <scope>NUCLEOTIDE SEQUENCE [LARGE SCALE GENOMIC DNA]</scope>
    <source>
        <strain evidence="3 4">CECT 8441</strain>
    </source>
</reference>
<protein>
    <submittedName>
        <fullName evidence="3">Uncharacterized protein</fullName>
    </submittedName>
</protein>
<dbReference type="EMBL" id="PDKK01000004">
    <property type="protein sequence ID" value="RXK06317.1"/>
    <property type="molecule type" value="Genomic_DNA"/>
</dbReference>
<keyword evidence="4" id="KW-1185">Reference proteome</keyword>
<keyword evidence="2" id="KW-0812">Transmembrane</keyword>
<name>A0A4Q1APE2_9BACT</name>
<keyword evidence="2" id="KW-1133">Transmembrane helix</keyword>
<keyword evidence="2" id="KW-0472">Membrane</keyword>
<evidence type="ECO:0000256" key="1">
    <source>
        <dbReference type="SAM" id="MobiDB-lite"/>
    </source>
</evidence>
<feature type="transmembrane region" description="Helical" evidence="2">
    <location>
        <begin position="133"/>
        <end position="153"/>
    </location>
</feature>
<organism evidence="3 4">
    <name type="scientific">Halarcobacter ebronensis</name>
    <dbReference type="NCBI Taxonomy" id="1462615"/>
    <lineage>
        <taxon>Bacteria</taxon>
        <taxon>Pseudomonadati</taxon>
        <taxon>Campylobacterota</taxon>
        <taxon>Epsilonproteobacteria</taxon>
        <taxon>Campylobacterales</taxon>
        <taxon>Arcobacteraceae</taxon>
        <taxon>Halarcobacter</taxon>
    </lineage>
</organism>
<dbReference type="AlphaFoldDB" id="A0A4Q1APE2"/>